<proteinExistence type="predicted"/>
<gene>
    <name evidence="1" type="ORF">B2A_05784</name>
</gene>
<reference evidence="1" key="2">
    <citation type="journal article" date="2014" name="ISME J.">
        <title>Microbial stratification in low pH oxic and suboxic macroscopic growths along an acid mine drainage.</title>
        <authorList>
            <person name="Mendez-Garcia C."/>
            <person name="Mesa V."/>
            <person name="Sprenger R.R."/>
            <person name="Richter M."/>
            <person name="Diez M.S."/>
            <person name="Solano J."/>
            <person name="Bargiela R."/>
            <person name="Golyshina O.V."/>
            <person name="Manteca A."/>
            <person name="Ramos J.L."/>
            <person name="Gallego J.R."/>
            <person name="Llorente I."/>
            <person name="Martins Dos Santos V.A."/>
            <person name="Jensen O.N."/>
            <person name="Pelaez A.I."/>
            <person name="Sanchez J."/>
            <person name="Ferrer M."/>
        </authorList>
    </citation>
    <scope>NUCLEOTIDE SEQUENCE</scope>
</reference>
<dbReference type="SUPFAM" id="SSF46689">
    <property type="entry name" value="Homeodomain-like"/>
    <property type="match status" value="1"/>
</dbReference>
<name>T1A3X5_9ZZZZ</name>
<dbReference type="Pfam" id="PF13551">
    <property type="entry name" value="HTH_29"/>
    <property type="match status" value="1"/>
</dbReference>
<evidence type="ECO:0000313" key="1">
    <source>
        <dbReference type="EMBL" id="EQD55331.1"/>
    </source>
</evidence>
<dbReference type="AlphaFoldDB" id="T1A3X5"/>
<accession>T1A3X5</accession>
<feature type="non-terminal residue" evidence="1">
    <location>
        <position position="120"/>
    </location>
</feature>
<sequence length="120" mass="12958">RNSCLTIEAINGERAMRKAAAIVLLNEERAKLLQLARSKTVSVRLARRAQIVLGAADGLDNHTIAAQVGVGRVQVGRWRNRYIEGGLAAIEQDLPRGGRPVKVDAAQIVRLTTQTLPANA</sequence>
<protein>
    <submittedName>
        <fullName evidence="1">Transposase</fullName>
    </submittedName>
</protein>
<feature type="non-terminal residue" evidence="1">
    <location>
        <position position="1"/>
    </location>
</feature>
<dbReference type="EMBL" id="AUZZ01004030">
    <property type="protein sequence ID" value="EQD55331.1"/>
    <property type="molecule type" value="Genomic_DNA"/>
</dbReference>
<reference evidence="1" key="1">
    <citation type="submission" date="2013-08" db="EMBL/GenBank/DDBJ databases">
        <authorList>
            <person name="Mendez C."/>
            <person name="Richter M."/>
            <person name="Ferrer M."/>
            <person name="Sanchez J."/>
        </authorList>
    </citation>
    <scope>NUCLEOTIDE SEQUENCE</scope>
</reference>
<comment type="caution">
    <text evidence="1">The sequence shown here is derived from an EMBL/GenBank/DDBJ whole genome shotgun (WGS) entry which is preliminary data.</text>
</comment>
<organism evidence="1">
    <name type="scientific">mine drainage metagenome</name>
    <dbReference type="NCBI Taxonomy" id="410659"/>
    <lineage>
        <taxon>unclassified sequences</taxon>
        <taxon>metagenomes</taxon>
        <taxon>ecological metagenomes</taxon>
    </lineage>
</organism>
<dbReference type="InterPro" id="IPR009057">
    <property type="entry name" value="Homeodomain-like_sf"/>
</dbReference>